<evidence type="ECO:0000256" key="3">
    <source>
        <dbReference type="ARBA" id="ARBA00023015"/>
    </source>
</evidence>
<keyword evidence="7" id="KW-0539">Nucleus</keyword>
<evidence type="ECO:0000256" key="1">
    <source>
        <dbReference type="ARBA" id="ARBA00004123"/>
    </source>
</evidence>
<keyword evidence="12" id="KW-1185">Reference proteome</keyword>
<reference evidence="11 12" key="1">
    <citation type="journal article" date="2024" name="G3 (Bethesda)">
        <title>Genome assembly of Hibiscus sabdariffa L. provides insights into metabolisms of medicinal natural products.</title>
        <authorList>
            <person name="Kim T."/>
        </authorList>
    </citation>
    <scope>NUCLEOTIDE SEQUENCE [LARGE SCALE GENOMIC DNA]</scope>
    <source>
        <strain evidence="11">TK-2024</strain>
        <tissue evidence="11">Old leaves</tissue>
    </source>
</reference>
<comment type="similarity">
    <text evidence="8">Belongs to the AP2/ERF transcription factor family. ERF subfamily.</text>
</comment>
<evidence type="ECO:0000256" key="2">
    <source>
        <dbReference type="ARBA" id="ARBA00022745"/>
    </source>
</evidence>
<keyword evidence="3" id="KW-0805">Transcription regulation</keyword>
<protein>
    <recommendedName>
        <fullName evidence="10">AP2/ERF domain-containing protein</fullName>
    </recommendedName>
</protein>
<evidence type="ECO:0000256" key="4">
    <source>
        <dbReference type="ARBA" id="ARBA00023125"/>
    </source>
</evidence>
<dbReference type="PRINTS" id="PR00367">
    <property type="entry name" value="ETHRSPELEMNT"/>
</dbReference>
<dbReference type="Pfam" id="PF00847">
    <property type="entry name" value="AP2"/>
    <property type="match status" value="1"/>
</dbReference>
<evidence type="ECO:0000256" key="9">
    <source>
        <dbReference type="SAM" id="MobiDB-lite"/>
    </source>
</evidence>
<dbReference type="PANTHER" id="PTHR31194">
    <property type="entry name" value="SHN SHINE , DNA BINDING / TRANSCRIPTION FACTOR"/>
    <property type="match status" value="1"/>
</dbReference>
<evidence type="ECO:0000256" key="8">
    <source>
        <dbReference type="ARBA" id="ARBA00024343"/>
    </source>
</evidence>
<organism evidence="11 12">
    <name type="scientific">Hibiscus sabdariffa</name>
    <name type="common">roselle</name>
    <dbReference type="NCBI Taxonomy" id="183260"/>
    <lineage>
        <taxon>Eukaryota</taxon>
        <taxon>Viridiplantae</taxon>
        <taxon>Streptophyta</taxon>
        <taxon>Embryophyta</taxon>
        <taxon>Tracheophyta</taxon>
        <taxon>Spermatophyta</taxon>
        <taxon>Magnoliopsida</taxon>
        <taxon>eudicotyledons</taxon>
        <taxon>Gunneridae</taxon>
        <taxon>Pentapetalae</taxon>
        <taxon>rosids</taxon>
        <taxon>malvids</taxon>
        <taxon>Malvales</taxon>
        <taxon>Malvaceae</taxon>
        <taxon>Malvoideae</taxon>
        <taxon>Hibiscus</taxon>
    </lineage>
</organism>
<comment type="caution">
    <text evidence="11">The sequence shown here is derived from an EMBL/GenBank/DDBJ whole genome shotgun (WGS) entry which is preliminary data.</text>
</comment>
<keyword evidence="6" id="KW-0804">Transcription</keyword>
<dbReference type="Proteomes" id="UP001472677">
    <property type="component" value="Unassembled WGS sequence"/>
</dbReference>
<feature type="region of interest" description="Disordered" evidence="9">
    <location>
        <begin position="179"/>
        <end position="216"/>
    </location>
</feature>
<dbReference type="InterPro" id="IPR001471">
    <property type="entry name" value="AP2/ERF_dom"/>
</dbReference>
<evidence type="ECO:0000313" key="11">
    <source>
        <dbReference type="EMBL" id="KAK8520951.1"/>
    </source>
</evidence>
<dbReference type="InterPro" id="IPR050913">
    <property type="entry name" value="AP2/ERF_ERF"/>
</dbReference>
<dbReference type="PROSITE" id="PS51032">
    <property type="entry name" value="AP2_ERF"/>
    <property type="match status" value="1"/>
</dbReference>
<dbReference type="InterPro" id="IPR036955">
    <property type="entry name" value="AP2/ERF_dom_sf"/>
</dbReference>
<keyword evidence="2" id="KW-0936">Ethylene signaling pathway</keyword>
<evidence type="ECO:0000313" key="12">
    <source>
        <dbReference type="Proteomes" id="UP001472677"/>
    </source>
</evidence>
<dbReference type="SUPFAM" id="SSF54171">
    <property type="entry name" value="DNA-binding domain"/>
    <property type="match status" value="1"/>
</dbReference>
<dbReference type="EMBL" id="JBBPBM010000048">
    <property type="protein sequence ID" value="KAK8520951.1"/>
    <property type="molecule type" value="Genomic_DNA"/>
</dbReference>
<name>A0ABR2CMT1_9ROSI</name>
<dbReference type="Gene3D" id="3.30.730.10">
    <property type="entry name" value="AP2/ERF domain"/>
    <property type="match status" value="1"/>
</dbReference>
<evidence type="ECO:0000256" key="7">
    <source>
        <dbReference type="ARBA" id="ARBA00023242"/>
    </source>
</evidence>
<evidence type="ECO:0000259" key="10">
    <source>
        <dbReference type="PROSITE" id="PS51032"/>
    </source>
</evidence>
<sequence>METYPVPSIKYAEYRNETKLFSPLSNVENQPEMKPRIVRITVTDADATDSSSDEEEKEKPRITVRSRSRVKKFVNEITIEPSCPTENVVIGRSKLSSSLSIASRKRPASVAEAKGKAPARLPAGKKFRGVRQRPWGKWAAEIRDPLRRVRLWLGTYDTAEEAAMVYDNAAIQLRGPDALTNFSTPQQKPSVQDKASRKPLSNSDYNSEEEFHKTDPCSPTSVLRCHSLSVDEVDSQSVKESRDVGSECRDFVDDDSCCLSGENFPDFSDYSSLFPGDMFCSVPCFFDDNMSLHENFLDEFGNGFMSSCGNFGFEFGGFSSFQRVDDHFQDFEDLFGSDPLLVI</sequence>
<comment type="subcellular location">
    <subcellularLocation>
        <location evidence="1">Nucleus</location>
    </subcellularLocation>
</comment>
<feature type="domain" description="AP2/ERF" evidence="10">
    <location>
        <begin position="126"/>
        <end position="183"/>
    </location>
</feature>
<dbReference type="CDD" id="cd00018">
    <property type="entry name" value="AP2"/>
    <property type="match status" value="1"/>
</dbReference>
<dbReference type="InterPro" id="IPR016177">
    <property type="entry name" value="DNA-bd_dom_sf"/>
</dbReference>
<keyword evidence="4" id="KW-0238">DNA-binding</keyword>
<accession>A0ABR2CMT1</accession>
<proteinExistence type="inferred from homology"/>
<evidence type="ECO:0000256" key="5">
    <source>
        <dbReference type="ARBA" id="ARBA00023159"/>
    </source>
</evidence>
<evidence type="ECO:0000256" key="6">
    <source>
        <dbReference type="ARBA" id="ARBA00023163"/>
    </source>
</evidence>
<gene>
    <name evidence="11" type="ORF">V6N12_004873</name>
</gene>
<keyword evidence="5" id="KW-0010">Activator</keyword>
<feature type="compositionally biased region" description="Polar residues" evidence="9">
    <location>
        <begin position="180"/>
        <end position="190"/>
    </location>
</feature>
<dbReference type="SMART" id="SM00380">
    <property type="entry name" value="AP2"/>
    <property type="match status" value="1"/>
</dbReference>
<feature type="region of interest" description="Disordered" evidence="9">
    <location>
        <begin position="41"/>
        <end position="63"/>
    </location>
</feature>
<dbReference type="PANTHER" id="PTHR31194:SF140">
    <property type="entry name" value="ETHYLENE-RESPONSIVE TRANSCRIPTION FACTOR CRF2"/>
    <property type="match status" value="1"/>
</dbReference>